<proteinExistence type="predicted"/>
<protein>
    <submittedName>
        <fullName evidence="2">Uncharacterized protein</fullName>
    </submittedName>
</protein>
<dbReference type="AlphaFoldDB" id="A0AAV7RWU7"/>
<name>A0AAV7RWU7_PLEWA</name>
<evidence type="ECO:0000256" key="1">
    <source>
        <dbReference type="SAM" id="MobiDB-lite"/>
    </source>
</evidence>
<reference evidence="2" key="1">
    <citation type="journal article" date="2022" name="bioRxiv">
        <title>Sequencing and chromosome-scale assembly of the giantPleurodeles waltlgenome.</title>
        <authorList>
            <person name="Brown T."/>
            <person name="Elewa A."/>
            <person name="Iarovenko S."/>
            <person name="Subramanian E."/>
            <person name="Araus A.J."/>
            <person name="Petzold A."/>
            <person name="Susuki M."/>
            <person name="Suzuki K.-i.T."/>
            <person name="Hayashi T."/>
            <person name="Toyoda A."/>
            <person name="Oliveira C."/>
            <person name="Osipova E."/>
            <person name="Leigh N.D."/>
            <person name="Simon A."/>
            <person name="Yun M.H."/>
        </authorList>
    </citation>
    <scope>NUCLEOTIDE SEQUENCE</scope>
    <source>
        <strain evidence="2">20211129_DDA</strain>
        <tissue evidence="2">Liver</tissue>
    </source>
</reference>
<comment type="caution">
    <text evidence="2">The sequence shown here is derived from an EMBL/GenBank/DDBJ whole genome shotgun (WGS) entry which is preliminary data.</text>
</comment>
<keyword evidence="3" id="KW-1185">Reference proteome</keyword>
<evidence type="ECO:0000313" key="2">
    <source>
        <dbReference type="EMBL" id="KAJ1156172.1"/>
    </source>
</evidence>
<organism evidence="2 3">
    <name type="scientific">Pleurodeles waltl</name>
    <name type="common">Iberian ribbed newt</name>
    <dbReference type="NCBI Taxonomy" id="8319"/>
    <lineage>
        <taxon>Eukaryota</taxon>
        <taxon>Metazoa</taxon>
        <taxon>Chordata</taxon>
        <taxon>Craniata</taxon>
        <taxon>Vertebrata</taxon>
        <taxon>Euteleostomi</taxon>
        <taxon>Amphibia</taxon>
        <taxon>Batrachia</taxon>
        <taxon>Caudata</taxon>
        <taxon>Salamandroidea</taxon>
        <taxon>Salamandridae</taxon>
        <taxon>Pleurodelinae</taxon>
        <taxon>Pleurodeles</taxon>
    </lineage>
</organism>
<sequence>MASLFCAAVGPAVCVAGCRNRSDPFFGARLAFCAAVEAARAGFGFCGRPGTGGALRGLAPAVSRVRRLLRCARGGGTLRPPSIEGKEDGGAEDPQGSLIGGRFGPRLPPPSPSFADWLPVRAAAGDSLRDFWCPGPRREHAGPADNKRFLSARRLEEVRACWRIRLVVPGSSPCCLHTNIVGALRTASGALHCIDGTEPGKGRSGVWDGGRRLWLVRRRAPEVPTSLVELKHPGCENWWPADPPPPFPPGLCETPLLLVGLVELTY</sequence>
<dbReference type="Proteomes" id="UP001066276">
    <property type="component" value="Chromosome 5"/>
</dbReference>
<evidence type="ECO:0000313" key="3">
    <source>
        <dbReference type="Proteomes" id="UP001066276"/>
    </source>
</evidence>
<dbReference type="EMBL" id="JANPWB010000009">
    <property type="protein sequence ID" value="KAJ1156172.1"/>
    <property type="molecule type" value="Genomic_DNA"/>
</dbReference>
<accession>A0AAV7RWU7</accession>
<gene>
    <name evidence="2" type="ORF">NDU88_008896</name>
</gene>
<feature type="region of interest" description="Disordered" evidence="1">
    <location>
        <begin position="76"/>
        <end position="104"/>
    </location>
</feature>